<dbReference type="InterPro" id="IPR006586">
    <property type="entry name" value="ADAM_Cys-rich"/>
</dbReference>
<dbReference type="PANTHER" id="PTHR11905">
    <property type="entry name" value="ADAM A DISINTEGRIN AND METALLOPROTEASE DOMAIN"/>
    <property type="match status" value="1"/>
</dbReference>
<keyword evidence="3 9" id="KW-1133">Transmembrane helix</keyword>
<dbReference type="InterPro" id="IPR024079">
    <property type="entry name" value="MetalloPept_cat_dom_sf"/>
</dbReference>
<dbReference type="SUPFAM" id="SSF55486">
    <property type="entry name" value="Metalloproteases ('zincins'), catalytic domain"/>
    <property type="match status" value="1"/>
</dbReference>
<dbReference type="InterPro" id="IPR001715">
    <property type="entry name" value="CH_dom"/>
</dbReference>
<dbReference type="PROSITE" id="PS50215">
    <property type="entry name" value="ADAM_MEPRO"/>
    <property type="match status" value="1"/>
</dbReference>
<dbReference type="PROSITE" id="PS01186">
    <property type="entry name" value="EGF_2"/>
    <property type="match status" value="1"/>
</dbReference>
<keyword evidence="16" id="KW-1185">Reference proteome</keyword>
<evidence type="ECO:0000256" key="1">
    <source>
        <dbReference type="ARBA" id="ARBA00004479"/>
    </source>
</evidence>
<evidence type="ECO:0000256" key="5">
    <source>
        <dbReference type="ARBA" id="ARBA00023157"/>
    </source>
</evidence>
<sequence length="1155" mass="128443">MTHSSCFIWIFFSSWGIIAGNVENLPHVIKYQTATPQRLQATPLSSDAAAAHKRYPDVVQYSVSIAGKNYTLHLEKNKNLVGKSFTVTSYSDQGTQVSTTSDHGVHCYYHGYVVGVEDSSASIGLCSGIKGFVALQDQIYLIEPLPGEETGQQDGAHSDGDMHAVYNYKHLRRKRSSCSHGNTSTFYDHGARPSGLFQLGSLKSRLKTKDHKNKPRTVELAVVVDNTEYKKFGNRKAVEARVLEVANHVDKLYRPVGVRVMLVGLHIWSYKDEIEVSTNPEVTLSRFLEWRQRYLLPRTKHDNAQFITGVDFEGSTVGLANTNAMCTSNSGAVNEDHNTNSIGVASTIAHEMGHNLGLSHDTENCVCGFLASKKGCIMAESVGLAYPMQFSSCSQMQLSRFLEEVNPACLLDTPSTDRIYGGPVCGNAFLEPGEECDCGTVEECKNPCCNATTCKLNAGAQCAEGECCHKCQLKPTGSICRPKAGDCDLAEYCTGLSAACPTDVFTQNGRQCNSGRGYCYNGQCPSRQDHCKRLWGPEAEVAIEACFNNYGTCRRSLLNKRCSIRDQSCGKLFCSGGWEFPVTSRKSFYKVGNRIICNEATMNPEDNYPSDLGMVPTGTKCGNNMVCYNQKCEDIKNIRVYGTNDCSSKCNNRGVCNHESKCHCSPGWAPPFCAVQQSEQTEESGLAVVIVSVVVGLLLLLVLLIGSLMCFIRKKTPEKRFLRVTSGQFNPVFQSSTKQSSFRLASTHISQPTFLESSVSQPCKPLFSAAVKPQTGALKPCRAAPEPPKKESNVSHLSKAHQVARTFMQPPNVSKVPIYTEAATPTCIKTKHEAKTSDGSAEAETLFSPALPATYSAAWKESSPDAPQQAEMTVGIIHTVVNNDILWQRLRQTKKMLFKGACLFYMWEKDPQGNLYNEAIIMDRSLSKEEKQDLLAWVDKIPFSRPKRNITRDFSDGVMIAEIIKHFFPKIVDLHNYSASCKTQQKLSNWSFLNKRVFPKLDMDVPEEMVKKIVTSTTGAIVPVLSVLKEKIEEKLVETSNNTPQYYDTRSQEKPFSDVEIQQAEARIVAQLAELKTTEIKVKQQHMMFYTEMNPATIRQILLEKELQIQDLQETVKVFQVKVTKLEELVRLKDKRIEYLTCLPEAYKTKLQLAG</sequence>
<dbReference type="InterPro" id="IPR001762">
    <property type="entry name" value="Disintegrin_dom"/>
</dbReference>
<dbReference type="PROSITE" id="PS50021">
    <property type="entry name" value="CH"/>
    <property type="match status" value="1"/>
</dbReference>
<dbReference type="SMART" id="SM00608">
    <property type="entry name" value="ACR"/>
    <property type="match status" value="1"/>
</dbReference>
<evidence type="ECO:0000313" key="16">
    <source>
        <dbReference type="Proteomes" id="UP001352852"/>
    </source>
</evidence>
<keyword evidence="5 7" id="KW-1015">Disulfide bond</keyword>
<evidence type="ECO:0000256" key="6">
    <source>
        <dbReference type="PROSITE-ProRule" id="PRU00068"/>
    </source>
</evidence>
<dbReference type="Pfam" id="PF01421">
    <property type="entry name" value="Reprolysin"/>
    <property type="match status" value="1"/>
</dbReference>
<name>A0ABU7EBQ2_9TELE</name>
<feature type="disulfide bond" evidence="7">
    <location>
        <begin position="646"/>
        <end position="656"/>
    </location>
</feature>
<keyword evidence="2 9" id="KW-0812">Transmembrane</keyword>
<dbReference type="PANTHER" id="PTHR11905:SF20">
    <property type="entry name" value="DISINTEGRIN AND METALLOPROTEINASE DOMAIN-CONTAINING PROTEIN 8"/>
    <property type="match status" value="1"/>
</dbReference>
<dbReference type="PROSITE" id="PS50026">
    <property type="entry name" value="EGF_3"/>
    <property type="match status" value="1"/>
</dbReference>
<keyword evidence="10" id="KW-0732">Signal</keyword>
<evidence type="ECO:0000256" key="10">
    <source>
        <dbReference type="SAM" id="SignalP"/>
    </source>
</evidence>
<gene>
    <name evidence="15" type="ORF">CHARACLAT_010705</name>
</gene>
<feature type="chain" id="PRO_5046237356" description="Disintegrin and metalloproteinase domain-containing protein 8" evidence="10">
    <location>
        <begin position="21"/>
        <end position="1155"/>
    </location>
</feature>
<evidence type="ECO:0000259" key="14">
    <source>
        <dbReference type="PROSITE" id="PS50215"/>
    </source>
</evidence>
<feature type="binding site" evidence="8">
    <location>
        <position position="360"/>
    </location>
    <ligand>
        <name>Zn(2+)</name>
        <dbReference type="ChEBI" id="CHEBI:29105"/>
        <note>catalytic</note>
    </ligand>
</feature>
<protein>
    <recommendedName>
        <fullName evidence="17">Disintegrin and metalloproteinase domain-containing protein 8</fullName>
    </recommendedName>
</protein>
<dbReference type="Proteomes" id="UP001352852">
    <property type="component" value="Unassembled WGS sequence"/>
</dbReference>
<feature type="domain" description="EGF-like" evidence="12">
    <location>
        <begin position="642"/>
        <end position="674"/>
    </location>
</feature>
<dbReference type="InterPro" id="IPR010441">
    <property type="entry name" value="CH_2"/>
</dbReference>
<comment type="caution">
    <text evidence="7">Lacks conserved residue(s) required for the propagation of feature annotation.</text>
</comment>
<feature type="domain" description="Disintegrin" evidence="13">
    <location>
        <begin position="422"/>
        <end position="508"/>
    </location>
</feature>
<dbReference type="InterPro" id="IPR036436">
    <property type="entry name" value="Disintegrin_dom_sf"/>
</dbReference>
<dbReference type="InterPro" id="IPR018358">
    <property type="entry name" value="Disintegrin_CS"/>
</dbReference>
<dbReference type="SMART" id="SM00050">
    <property type="entry name" value="DISIN"/>
    <property type="match status" value="1"/>
</dbReference>
<evidence type="ECO:0000259" key="13">
    <source>
        <dbReference type="PROSITE" id="PS50214"/>
    </source>
</evidence>
<proteinExistence type="predicted"/>
<keyword evidence="8" id="KW-0862">Zinc</keyword>
<evidence type="ECO:0000256" key="4">
    <source>
        <dbReference type="ARBA" id="ARBA00023136"/>
    </source>
</evidence>
<dbReference type="EMBL" id="JAHUTJ010049875">
    <property type="protein sequence ID" value="MED6283618.1"/>
    <property type="molecule type" value="Genomic_DNA"/>
</dbReference>
<dbReference type="Gene3D" id="1.10.418.10">
    <property type="entry name" value="Calponin-like domain"/>
    <property type="match status" value="1"/>
</dbReference>
<reference evidence="15 16" key="1">
    <citation type="submission" date="2021-06" db="EMBL/GenBank/DDBJ databases">
        <authorList>
            <person name="Palmer J.M."/>
        </authorList>
    </citation>
    <scope>NUCLEOTIDE SEQUENCE [LARGE SCALE GENOMIC DNA]</scope>
    <source>
        <strain evidence="15 16">CL_MEX2019</strain>
        <tissue evidence="15">Muscle</tissue>
    </source>
</reference>
<dbReference type="Pfam" id="PF00200">
    <property type="entry name" value="Disintegrin"/>
    <property type="match status" value="1"/>
</dbReference>
<feature type="domain" description="Calponin-homology (CH)" evidence="11">
    <location>
        <begin position="928"/>
        <end position="1033"/>
    </location>
</feature>
<organism evidence="15 16">
    <name type="scientific">Characodon lateralis</name>
    <dbReference type="NCBI Taxonomy" id="208331"/>
    <lineage>
        <taxon>Eukaryota</taxon>
        <taxon>Metazoa</taxon>
        <taxon>Chordata</taxon>
        <taxon>Craniata</taxon>
        <taxon>Vertebrata</taxon>
        <taxon>Euteleostomi</taxon>
        <taxon>Actinopterygii</taxon>
        <taxon>Neopterygii</taxon>
        <taxon>Teleostei</taxon>
        <taxon>Neoteleostei</taxon>
        <taxon>Acanthomorphata</taxon>
        <taxon>Ovalentaria</taxon>
        <taxon>Atherinomorphae</taxon>
        <taxon>Cyprinodontiformes</taxon>
        <taxon>Goodeidae</taxon>
        <taxon>Characodon</taxon>
    </lineage>
</organism>
<evidence type="ECO:0000313" key="15">
    <source>
        <dbReference type="EMBL" id="MED6283618.1"/>
    </source>
</evidence>
<evidence type="ECO:0000256" key="8">
    <source>
        <dbReference type="PROSITE-ProRule" id="PRU00276"/>
    </source>
</evidence>
<feature type="disulfide bond" evidence="6">
    <location>
        <begin position="480"/>
        <end position="500"/>
    </location>
</feature>
<dbReference type="Pfam" id="PF01562">
    <property type="entry name" value="Pep_M12B_propep"/>
    <property type="match status" value="1"/>
</dbReference>
<keyword evidence="7" id="KW-0245">EGF-like domain</keyword>
<keyword evidence="8" id="KW-0479">Metal-binding</keyword>
<dbReference type="SUPFAM" id="SSF57552">
    <property type="entry name" value="Blood coagulation inhibitor (disintegrin)"/>
    <property type="match status" value="1"/>
</dbReference>
<dbReference type="Pfam" id="PF08516">
    <property type="entry name" value="ADAM_CR"/>
    <property type="match status" value="1"/>
</dbReference>
<dbReference type="InterPro" id="IPR036872">
    <property type="entry name" value="CH_dom_sf"/>
</dbReference>
<feature type="active site" evidence="8">
    <location>
        <position position="351"/>
    </location>
</feature>
<evidence type="ECO:0000259" key="12">
    <source>
        <dbReference type="PROSITE" id="PS50026"/>
    </source>
</evidence>
<dbReference type="CDD" id="cd04269">
    <property type="entry name" value="ZnMc_adamalysin_II_like"/>
    <property type="match status" value="1"/>
</dbReference>
<dbReference type="InterPro" id="IPR000742">
    <property type="entry name" value="EGF"/>
</dbReference>
<feature type="binding site" evidence="8">
    <location>
        <position position="350"/>
    </location>
    <ligand>
        <name>Zn(2+)</name>
        <dbReference type="ChEBI" id="CHEBI:29105"/>
        <note>catalytic</note>
    </ligand>
</feature>
<accession>A0ABU7EBQ2</accession>
<evidence type="ECO:0000256" key="3">
    <source>
        <dbReference type="ARBA" id="ARBA00022989"/>
    </source>
</evidence>
<feature type="domain" description="Peptidase M12B" evidence="14">
    <location>
        <begin position="216"/>
        <end position="414"/>
    </location>
</feature>
<evidence type="ECO:0000256" key="2">
    <source>
        <dbReference type="ARBA" id="ARBA00022692"/>
    </source>
</evidence>
<feature type="transmembrane region" description="Helical" evidence="9">
    <location>
        <begin position="686"/>
        <end position="712"/>
    </location>
</feature>
<dbReference type="InterPro" id="IPR002870">
    <property type="entry name" value="Peptidase_M12B_N"/>
</dbReference>
<dbReference type="SUPFAM" id="SSF47576">
    <property type="entry name" value="Calponin-homology domain, CH-domain"/>
    <property type="match status" value="1"/>
</dbReference>
<dbReference type="PRINTS" id="PR00289">
    <property type="entry name" value="DISINTEGRIN"/>
</dbReference>
<dbReference type="Gene3D" id="4.10.70.10">
    <property type="entry name" value="Disintegrin domain"/>
    <property type="match status" value="1"/>
</dbReference>
<dbReference type="PROSITE" id="PS50214">
    <property type="entry name" value="DISINTEGRIN_2"/>
    <property type="match status" value="1"/>
</dbReference>
<dbReference type="Pfam" id="PF06294">
    <property type="entry name" value="CH_2"/>
    <property type="match status" value="1"/>
</dbReference>
<evidence type="ECO:0000256" key="7">
    <source>
        <dbReference type="PROSITE-ProRule" id="PRU00076"/>
    </source>
</evidence>
<feature type="disulfide bond" evidence="7">
    <location>
        <begin position="664"/>
        <end position="673"/>
    </location>
</feature>
<evidence type="ECO:0008006" key="17">
    <source>
        <dbReference type="Google" id="ProtNLM"/>
    </source>
</evidence>
<comment type="caution">
    <text evidence="15">The sequence shown here is derived from an EMBL/GenBank/DDBJ whole genome shotgun (WGS) entry which is preliminary data.</text>
</comment>
<dbReference type="InterPro" id="IPR034027">
    <property type="entry name" value="Reprolysin_adamalysin"/>
</dbReference>
<dbReference type="InterPro" id="IPR001590">
    <property type="entry name" value="Peptidase_M12B"/>
</dbReference>
<evidence type="ECO:0000259" key="11">
    <source>
        <dbReference type="PROSITE" id="PS50021"/>
    </source>
</evidence>
<dbReference type="Gene3D" id="3.40.390.10">
    <property type="entry name" value="Collagenase (Catalytic Domain)"/>
    <property type="match status" value="1"/>
</dbReference>
<evidence type="ECO:0000256" key="9">
    <source>
        <dbReference type="SAM" id="Phobius"/>
    </source>
</evidence>
<comment type="subcellular location">
    <subcellularLocation>
        <location evidence="1">Membrane</location>
        <topology evidence="1">Single-pass type I membrane protein</topology>
    </subcellularLocation>
</comment>
<dbReference type="PROSITE" id="PS00427">
    <property type="entry name" value="DISINTEGRIN_1"/>
    <property type="match status" value="1"/>
</dbReference>
<feature type="binding site" evidence="8">
    <location>
        <position position="354"/>
    </location>
    <ligand>
        <name>Zn(2+)</name>
        <dbReference type="ChEBI" id="CHEBI:29105"/>
        <note>catalytic</note>
    </ligand>
</feature>
<feature type="signal peptide" evidence="10">
    <location>
        <begin position="1"/>
        <end position="20"/>
    </location>
</feature>
<keyword evidence="4 9" id="KW-0472">Membrane</keyword>